<comment type="caution">
    <text evidence="2">The sequence shown here is derived from an EMBL/GenBank/DDBJ whole genome shotgun (WGS) entry which is preliminary data.</text>
</comment>
<dbReference type="AlphaFoldDB" id="A0A179EYC2"/>
<evidence type="ECO:0000313" key="3">
    <source>
        <dbReference type="Proteomes" id="UP000078397"/>
    </source>
</evidence>
<proteinExistence type="predicted"/>
<feature type="region of interest" description="Disordered" evidence="1">
    <location>
        <begin position="1"/>
        <end position="38"/>
    </location>
</feature>
<sequence>MDWSHTAKWSQAADSTEEGTREARSVGEPRLPCGEENK</sequence>
<protein>
    <submittedName>
        <fullName evidence="2">Uncharacterized protein</fullName>
    </submittedName>
</protein>
<organism evidence="2 3">
    <name type="scientific">Pochonia chlamydosporia 170</name>
    <dbReference type="NCBI Taxonomy" id="1380566"/>
    <lineage>
        <taxon>Eukaryota</taxon>
        <taxon>Fungi</taxon>
        <taxon>Dikarya</taxon>
        <taxon>Ascomycota</taxon>
        <taxon>Pezizomycotina</taxon>
        <taxon>Sordariomycetes</taxon>
        <taxon>Hypocreomycetidae</taxon>
        <taxon>Hypocreales</taxon>
        <taxon>Clavicipitaceae</taxon>
        <taxon>Pochonia</taxon>
    </lineage>
</organism>
<dbReference type="RefSeq" id="XP_018136155.1">
    <property type="nucleotide sequence ID" value="XM_018294820.1"/>
</dbReference>
<evidence type="ECO:0000313" key="2">
    <source>
        <dbReference type="EMBL" id="OAQ57899.1"/>
    </source>
</evidence>
<feature type="compositionally biased region" description="Basic and acidic residues" evidence="1">
    <location>
        <begin position="18"/>
        <end position="38"/>
    </location>
</feature>
<dbReference type="KEGG" id="pchm:VFPPC_17071"/>
<gene>
    <name evidence="2" type="ORF">VFPPC_17071</name>
</gene>
<evidence type="ECO:0000256" key="1">
    <source>
        <dbReference type="SAM" id="MobiDB-lite"/>
    </source>
</evidence>
<dbReference type="EMBL" id="LSBJ02000015">
    <property type="protein sequence ID" value="OAQ57899.1"/>
    <property type="molecule type" value="Genomic_DNA"/>
</dbReference>
<keyword evidence="3" id="KW-1185">Reference proteome</keyword>
<name>A0A179EYC2_METCM</name>
<dbReference type="GeneID" id="28858814"/>
<dbReference type="Proteomes" id="UP000078397">
    <property type="component" value="Unassembled WGS sequence"/>
</dbReference>
<reference evidence="2 3" key="1">
    <citation type="journal article" date="2016" name="PLoS Pathog.">
        <title>Biosynthesis of antibiotic leucinostatins in bio-control fungus Purpureocillium lilacinum and their inhibition on phytophthora revealed by genome mining.</title>
        <authorList>
            <person name="Wang G."/>
            <person name="Liu Z."/>
            <person name="Lin R."/>
            <person name="Li E."/>
            <person name="Mao Z."/>
            <person name="Ling J."/>
            <person name="Yang Y."/>
            <person name="Yin W.B."/>
            <person name="Xie B."/>
        </authorList>
    </citation>
    <scope>NUCLEOTIDE SEQUENCE [LARGE SCALE GENOMIC DNA]</scope>
    <source>
        <strain evidence="2">170</strain>
    </source>
</reference>
<accession>A0A179EYC2</accession>